<evidence type="ECO:0000313" key="1">
    <source>
        <dbReference type="EMBL" id="KIK81463.1"/>
    </source>
</evidence>
<protein>
    <submittedName>
        <fullName evidence="1">Uncharacterized protein</fullName>
    </submittedName>
</protein>
<dbReference type="HOGENOM" id="CLU_205598_0_0_1"/>
<sequence length="68" mass="7952">MHSEIFIVSFFDLVMIYNSSEFYTVREKLRVVRCGAELTCQKSVLTPYKPAAIMPLNKPLYRQQAEHL</sequence>
<organism evidence="1 2">
    <name type="scientific">Paxillus rubicundulus Ve08.2h10</name>
    <dbReference type="NCBI Taxonomy" id="930991"/>
    <lineage>
        <taxon>Eukaryota</taxon>
        <taxon>Fungi</taxon>
        <taxon>Dikarya</taxon>
        <taxon>Basidiomycota</taxon>
        <taxon>Agaricomycotina</taxon>
        <taxon>Agaricomycetes</taxon>
        <taxon>Agaricomycetidae</taxon>
        <taxon>Boletales</taxon>
        <taxon>Paxilineae</taxon>
        <taxon>Paxillaceae</taxon>
        <taxon>Paxillus</taxon>
    </lineage>
</organism>
<dbReference type="InParanoid" id="A0A0D0D0I4"/>
<keyword evidence="2" id="KW-1185">Reference proteome</keyword>
<dbReference type="Proteomes" id="UP000054538">
    <property type="component" value="Unassembled WGS sequence"/>
</dbReference>
<name>A0A0D0D0I4_9AGAM</name>
<gene>
    <name evidence="1" type="ORF">PAXRUDRAFT_832844</name>
</gene>
<proteinExistence type="predicted"/>
<dbReference type="AlphaFoldDB" id="A0A0D0D0I4"/>
<reference evidence="1 2" key="1">
    <citation type="submission" date="2014-04" db="EMBL/GenBank/DDBJ databases">
        <authorList>
            <consortium name="DOE Joint Genome Institute"/>
            <person name="Kuo A."/>
            <person name="Kohler A."/>
            <person name="Jargeat P."/>
            <person name="Nagy L.G."/>
            <person name="Floudas D."/>
            <person name="Copeland A."/>
            <person name="Barry K.W."/>
            <person name="Cichocki N."/>
            <person name="Veneault-Fourrey C."/>
            <person name="LaButti K."/>
            <person name="Lindquist E.A."/>
            <person name="Lipzen A."/>
            <person name="Lundell T."/>
            <person name="Morin E."/>
            <person name="Murat C."/>
            <person name="Sun H."/>
            <person name="Tunlid A."/>
            <person name="Henrissat B."/>
            <person name="Grigoriev I.V."/>
            <person name="Hibbett D.S."/>
            <person name="Martin F."/>
            <person name="Nordberg H.P."/>
            <person name="Cantor M.N."/>
            <person name="Hua S.X."/>
        </authorList>
    </citation>
    <scope>NUCLEOTIDE SEQUENCE [LARGE SCALE GENOMIC DNA]</scope>
    <source>
        <strain evidence="1 2">Ve08.2h10</strain>
    </source>
</reference>
<reference evidence="2" key="2">
    <citation type="submission" date="2015-01" db="EMBL/GenBank/DDBJ databases">
        <title>Evolutionary Origins and Diversification of the Mycorrhizal Mutualists.</title>
        <authorList>
            <consortium name="DOE Joint Genome Institute"/>
            <consortium name="Mycorrhizal Genomics Consortium"/>
            <person name="Kohler A."/>
            <person name="Kuo A."/>
            <person name="Nagy L.G."/>
            <person name="Floudas D."/>
            <person name="Copeland A."/>
            <person name="Barry K.W."/>
            <person name="Cichocki N."/>
            <person name="Veneault-Fourrey C."/>
            <person name="LaButti K."/>
            <person name="Lindquist E.A."/>
            <person name="Lipzen A."/>
            <person name="Lundell T."/>
            <person name="Morin E."/>
            <person name="Murat C."/>
            <person name="Riley R."/>
            <person name="Ohm R."/>
            <person name="Sun H."/>
            <person name="Tunlid A."/>
            <person name="Henrissat B."/>
            <person name="Grigoriev I.V."/>
            <person name="Hibbett D.S."/>
            <person name="Martin F."/>
        </authorList>
    </citation>
    <scope>NUCLEOTIDE SEQUENCE [LARGE SCALE GENOMIC DNA]</scope>
    <source>
        <strain evidence="2">Ve08.2h10</strain>
    </source>
</reference>
<evidence type="ECO:0000313" key="2">
    <source>
        <dbReference type="Proteomes" id="UP000054538"/>
    </source>
</evidence>
<dbReference type="EMBL" id="KN825794">
    <property type="protein sequence ID" value="KIK81463.1"/>
    <property type="molecule type" value="Genomic_DNA"/>
</dbReference>
<feature type="non-terminal residue" evidence="1">
    <location>
        <position position="68"/>
    </location>
</feature>
<accession>A0A0D0D0I4</accession>